<organism evidence="1">
    <name type="scientific">termite gut metagenome</name>
    <dbReference type="NCBI Taxonomy" id="433724"/>
    <lineage>
        <taxon>unclassified sequences</taxon>
        <taxon>metagenomes</taxon>
        <taxon>organismal metagenomes</taxon>
    </lineage>
</organism>
<sequence length="49" mass="5624">MNRRFLYIFNPDHDLALANNNANYMPSAPARRLSEDLALLPVWYAGDES</sequence>
<protein>
    <submittedName>
        <fullName evidence="1">Uncharacterized protein</fullName>
    </submittedName>
</protein>
<name>A0A5J4QRF5_9ZZZZ</name>
<proteinExistence type="predicted"/>
<gene>
    <name evidence="1" type="ORF">EZS27_027349</name>
</gene>
<reference evidence="1" key="1">
    <citation type="submission" date="2019-03" db="EMBL/GenBank/DDBJ databases">
        <title>Single cell metagenomics reveals metabolic interactions within the superorganism composed of flagellate Streblomastix strix and complex community of Bacteroidetes bacteria on its surface.</title>
        <authorList>
            <person name="Treitli S.C."/>
            <person name="Kolisko M."/>
            <person name="Husnik F."/>
            <person name="Keeling P."/>
            <person name="Hampl V."/>
        </authorList>
    </citation>
    <scope>NUCLEOTIDE SEQUENCE</scope>
    <source>
        <strain evidence="1">STM</strain>
    </source>
</reference>
<feature type="non-terminal residue" evidence="1">
    <location>
        <position position="49"/>
    </location>
</feature>
<evidence type="ECO:0000313" key="1">
    <source>
        <dbReference type="EMBL" id="KAA6323183.1"/>
    </source>
</evidence>
<comment type="caution">
    <text evidence="1">The sequence shown here is derived from an EMBL/GenBank/DDBJ whole genome shotgun (WGS) entry which is preliminary data.</text>
</comment>
<dbReference type="EMBL" id="SNRY01002864">
    <property type="protein sequence ID" value="KAA6323183.1"/>
    <property type="molecule type" value="Genomic_DNA"/>
</dbReference>
<accession>A0A5J4QRF5</accession>
<dbReference type="AlphaFoldDB" id="A0A5J4QRF5"/>